<comment type="domain">
    <text evidence="7">Has four distinct domains: an N-terminal nucleotidyltransferase (NT) domain responsible for UTase activity, a central HD domain that encodes UR activity, and two C-terminal ACT domains that seem to have a role in glutamine sensing.</text>
</comment>
<organism evidence="10 11">
    <name type="scientific">Sutterella seckii</name>
    <dbReference type="NCBI Taxonomy" id="1944635"/>
    <lineage>
        <taxon>Bacteria</taxon>
        <taxon>Pseudomonadati</taxon>
        <taxon>Pseudomonadota</taxon>
        <taxon>Betaproteobacteria</taxon>
        <taxon>Burkholderiales</taxon>
        <taxon>Sutterellaceae</taxon>
        <taxon>Sutterella</taxon>
    </lineage>
</organism>
<keyword evidence="1 7" id="KW-0808">Transferase</keyword>
<feature type="domain" description="ACT" evidence="8">
    <location>
        <begin position="683"/>
        <end position="762"/>
    </location>
</feature>
<dbReference type="HAMAP" id="MF_00277">
    <property type="entry name" value="PII_uridylyl_transf"/>
    <property type="match status" value="1"/>
</dbReference>
<accession>A0A6I1ENH5</accession>
<dbReference type="GO" id="GO:0006808">
    <property type="term" value="P:regulation of nitrogen utilization"/>
    <property type="evidence" value="ECO:0007669"/>
    <property type="project" value="UniProtKB-UniRule"/>
</dbReference>
<proteinExistence type="inferred from homology"/>
<dbReference type="AlphaFoldDB" id="A0A6I1ENH5"/>
<evidence type="ECO:0000256" key="2">
    <source>
        <dbReference type="ARBA" id="ARBA00022695"/>
    </source>
</evidence>
<dbReference type="Gene3D" id="1.10.3090.10">
    <property type="entry name" value="cca-adding enzyme, domain 2"/>
    <property type="match status" value="1"/>
</dbReference>
<reference evidence="10 11" key="1">
    <citation type="submission" date="2019-10" db="EMBL/GenBank/DDBJ databases">
        <title>Genome diversity of Sutterella seckii.</title>
        <authorList>
            <person name="Chaplin A.V."/>
            <person name="Sokolova S.R."/>
            <person name="Mosin K.A."/>
            <person name="Ivanova E.L."/>
            <person name="Kochetkova T.O."/>
            <person name="Goltsov A.Y."/>
            <person name="Trofimov D.Y."/>
            <person name="Efimov B.A."/>
        </authorList>
    </citation>
    <scope>NUCLEOTIDE SEQUENCE [LARGE SCALE GENOMIC DNA]</scope>
    <source>
        <strain evidence="10 11">ASD393</strain>
    </source>
</reference>
<evidence type="ECO:0000256" key="4">
    <source>
        <dbReference type="ARBA" id="ARBA00022801"/>
    </source>
</evidence>
<keyword evidence="3" id="KW-0677">Repeat</keyword>
<dbReference type="Pfam" id="PF01909">
    <property type="entry name" value="NTP_transf_2"/>
    <property type="match status" value="1"/>
</dbReference>
<evidence type="ECO:0000259" key="9">
    <source>
        <dbReference type="PROSITE" id="PS51831"/>
    </source>
</evidence>
<keyword evidence="5 7" id="KW-0460">Magnesium</keyword>
<dbReference type="PROSITE" id="PS51831">
    <property type="entry name" value="HD"/>
    <property type="match status" value="1"/>
</dbReference>
<comment type="similarity">
    <text evidence="7">Belongs to the GlnD family.</text>
</comment>
<dbReference type="InterPro" id="IPR006674">
    <property type="entry name" value="HD_domain"/>
</dbReference>
<evidence type="ECO:0000256" key="1">
    <source>
        <dbReference type="ARBA" id="ARBA00022679"/>
    </source>
</evidence>
<dbReference type="PANTHER" id="PTHR47320:SF1">
    <property type="entry name" value="BIFUNCTIONAL URIDYLYLTRANSFERASE_URIDYLYL-REMOVING ENZYME"/>
    <property type="match status" value="1"/>
</dbReference>
<dbReference type="CDD" id="cd04899">
    <property type="entry name" value="ACT_ACR-UUR-like_2"/>
    <property type="match status" value="1"/>
</dbReference>
<dbReference type="SUPFAM" id="SSF55021">
    <property type="entry name" value="ACT-like"/>
    <property type="match status" value="2"/>
</dbReference>
<dbReference type="Pfam" id="PF01966">
    <property type="entry name" value="HD"/>
    <property type="match status" value="1"/>
</dbReference>
<dbReference type="SUPFAM" id="SSF109604">
    <property type="entry name" value="HD-domain/PDEase-like"/>
    <property type="match status" value="1"/>
</dbReference>
<evidence type="ECO:0000256" key="6">
    <source>
        <dbReference type="ARBA" id="ARBA00023268"/>
    </source>
</evidence>
<evidence type="ECO:0000259" key="8">
    <source>
        <dbReference type="PROSITE" id="PS51671"/>
    </source>
</evidence>
<dbReference type="PANTHER" id="PTHR47320">
    <property type="entry name" value="BIFUNCTIONAL URIDYLYLTRANSFERASE/URIDYLYL-REMOVING ENZYME"/>
    <property type="match status" value="1"/>
</dbReference>
<evidence type="ECO:0000313" key="11">
    <source>
        <dbReference type="Proteomes" id="UP000430564"/>
    </source>
</evidence>
<dbReference type="InterPro" id="IPR002934">
    <property type="entry name" value="Polymerase_NTP_transf_dom"/>
</dbReference>
<gene>
    <name evidence="7" type="primary">glnD</name>
    <name evidence="10" type="ORF">GBM95_03005</name>
</gene>
<dbReference type="InterPro" id="IPR043519">
    <property type="entry name" value="NT_sf"/>
</dbReference>
<feature type="domain" description="ACT" evidence="8">
    <location>
        <begin position="791"/>
        <end position="862"/>
    </location>
</feature>
<dbReference type="CDD" id="cd05401">
    <property type="entry name" value="NT_GlnE_GlnD_like"/>
    <property type="match status" value="1"/>
</dbReference>
<dbReference type="CDD" id="cd00077">
    <property type="entry name" value="HDc"/>
    <property type="match status" value="1"/>
</dbReference>
<comment type="function">
    <text evidence="7">Modifies, by uridylylation and deuridylylation, the PII regulatory proteins (GlnB and homologs), in response to the nitrogen status of the cell that GlnD senses through the glutamine level. Under low glutamine levels, catalyzes the conversion of the PII proteins and UTP to PII-UMP and PPi, while under higher glutamine levels, GlnD hydrolyzes PII-UMP to PII and UMP (deuridylylation). Thus, controls uridylylation state and activity of the PII proteins, and plays an important role in the regulation of nitrogen metabolism.</text>
</comment>
<dbReference type="PIRSF" id="PIRSF006288">
    <property type="entry name" value="PII_uridyltransf"/>
    <property type="match status" value="1"/>
</dbReference>
<sequence length="862" mass="97488">MEISPEKLSAVVERFKEDRTRIADAWHETHDTEACLNAHSAALDRAVLALGSLAEFPSDGLALAAVGGYGRRELFPHSDIDLLVLLSDDRGEDEETKAKISAFLAALWELGLTVGATVRTEKEFTAEAAEDVSIATTYLESRFLWGERTLYDASRDDFFASLDARAFFRDKMLELRRRHQKYEDTPYALEPNLKESPGGLRDLQVFLWCARAAGLADSLQGMKDADLITEREMHTIEECFRFLAKLRIELHLLTNRDENRLLFDVQEALAARLGYKATGLMRASEALMKRYYWNAKSVVQMSIIQLQTISDRLVGGSALATPVRLSADFLALGDEMDIAGDDVYERDPKAILRTFLVFALHPELTRFSTRLLRALWHATPKIGVAYREDPENQKTFLDIIKLEKGADDALAMMNAWGILSRMLPAFRHVVGQMQHDLYHIFTVDQHTILVVKNLCRFRRSEHAHEYPLCTQLMTALPDSWRLLIAGLFHDIGKGLGGGHEIIGAEKAELFCRRFGLSEEDTDFITFLVREHLVMSRVAQKEDISDPEVVERFIRLVGTKERLDALYLLTVADIRATSPKVWTPWKAALLENLYHAALDRIVGTGGEATLADVAERRRREAIELLHGRVSDEARNRLWRELDLVYFMRHTSEEIAWHTEMLALHVMDPTPIVRVKRNATTESLTILLYLPDRKDLFLRSVAWFGKNSLSVVDARVHTTRHGWALDTFLVADAFGRFDTPEKLAQMEKSLAAALIDEKPLPPAPKARLSRRSRHFPTRPSVNIHPDESHRAFILNLVGTDRIGLLYAISQVLAKYSVNLQTAKIATLGERAEDVFLIDGAALHEDSLLLAFEAELIEALLPQKG</sequence>
<dbReference type="GO" id="GO:0008081">
    <property type="term" value="F:phosphoric diester hydrolase activity"/>
    <property type="evidence" value="ECO:0007669"/>
    <property type="project" value="UniProtKB-UniRule"/>
</dbReference>
<comment type="catalytic activity">
    <reaction evidence="7">
        <text>[protein-PII]-uridylyl-L-tyrosine + H2O = [protein-PII]-L-tyrosine + UMP + H(+)</text>
        <dbReference type="Rhea" id="RHEA:48600"/>
        <dbReference type="Rhea" id="RHEA-COMP:12147"/>
        <dbReference type="Rhea" id="RHEA-COMP:12148"/>
        <dbReference type="ChEBI" id="CHEBI:15377"/>
        <dbReference type="ChEBI" id="CHEBI:15378"/>
        <dbReference type="ChEBI" id="CHEBI:46858"/>
        <dbReference type="ChEBI" id="CHEBI:57865"/>
        <dbReference type="ChEBI" id="CHEBI:90602"/>
    </reaction>
</comment>
<evidence type="ECO:0000313" key="10">
    <source>
        <dbReference type="EMBL" id="KAB7662282.1"/>
    </source>
</evidence>
<feature type="region of interest" description="Uridylyltransferase" evidence="7">
    <location>
        <begin position="1"/>
        <end position="324"/>
    </location>
</feature>
<comment type="catalytic activity">
    <reaction evidence="7">
        <text>[protein-PII]-L-tyrosine + UTP = [protein-PII]-uridylyl-L-tyrosine + diphosphate</text>
        <dbReference type="Rhea" id="RHEA:13673"/>
        <dbReference type="Rhea" id="RHEA-COMP:12147"/>
        <dbReference type="Rhea" id="RHEA-COMP:12148"/>
        <dbReference type="ChEBI" id="CHEBI:33019"/>
        <dbReference type="ChEBI" id="CHEBI:46398"/>
        <dbReference type="ChEBI" id="CHEBI:46858"/>
        <dbReference type="ChEBI" id="CHEBI:90602"/>
        <dbReference type="EC" id="2.7.7.59"/>
    </reaction>
</comment>
<dbReference type="Gene3D" id="3.30.70.260">
    <property type="match status" value="1"/>
</dbReference>
<dbReference type="InterPro" id="IPR045865">
    <property type="entry name" value="ACT-like_dom_sf"/>
</dbReference>
<evidence type="ECO:0000256" key="3">
    <source>
        <dbReference type="ARBA" id="ARBA00022737"/>
    </source>
</evidence>
<dbReference type="EMBL" id="WEHX01000009">
    <property type="protein sequence ID" value="KAB7662282.1"/>
    <property type="molecule type" value="Genomic_DNA"/>
</dbReference>
<comment type="caution">
    <text evidence="7">Lacks conserved residue(s) required for the propagation of feature annotation.</text>
</comment>
<dbReference type="InterPro" id="IPR010043">
    <property type="entry name" value="UTase/UR"/>
</dbReference>
<dbReference type="InterPro" id="IPR002912">
    <property type="entry name" value="ACT_dom"/>
</dbReference>
<evidence type="ECO:0000256" key="5">
    <source>
        <dbReference type="ARBA" id="ARBA00022842"/>
    </source>
</evidence>
<keyword evidence="2 7" id="KW-0548">Nucleotidyltransferase</keyword>
<comment type="cofactor">
    <cofactor evidence="7">
        <name>Mg(2+)</name>
        <dbReference type="ChEBI" id="CHEBI:18420"/>
    </cofactor>
</comment>
<dbReference type="CDD" id="cd04900">
    <property type="entry name" value="ACT_UUR-like_1"/>
    <property type="match status" value="1"/>
</dbReference>
<name>A0A6I1ENH5_9BURK</name>
<protein>
    <recommendedName>
        <fullName evidence="7">Bifunctional uridylyltransferase/uridylyl-removing enzyme</fullName>
        <shortName evidence="7">UTase/UR</shortName>
    </recommendedName>
    <alternativeName>
        <fullName evidence="7">Bifunctional [protein-PII] modification enzyme</fullName>
    </alternativeName>
    <alternativeName>
        <fullName evidence="7">Bifunctional nitrogen sensor protein</fullName>
    </alternativeName>
    <domain>
        <recommendedName>
            <fullName evidence="7">[Protein-PII] uridylyltransferase</fullName>
            <shortName evidence="7">PII uridylyltransferase</shortName>
            <shortName evidence="7">UTase</shortName>
            <ecNumber evidence="7">2.7.7.59</ecNumber>
        </recommendedName>
    </domain>
    <domain>
        <recommendedName>
            <fullName evidence="7">[Protein-PII]-UMP uridylyl-removing enzyme</fullName>
            <shortName evidence="7">UR</shortName>
            <ecNumber evidence="7">3.1.4.-</ecNumber>
        </recommendedName>
    </domain>
</protein>
<dbReference type="EC" id="2.7.7.59" evidence="7"/>
<dbReference type="Proteomes" id="UP000430564">
    <property type="component" value="Unassembled WGS sequence"/>
</dbReference>
<dbReference type="Gene3D" id="3.30.460.10">
    <property type="entry name" value="Beta Polymerase, domain 2"/>
    <property type="match status" value="1"/>
</dbReference>
<dbReference type="RefSeq" id="WP_152157728.1">
    <property type="nucleotide sequence ID" value="NZ_WEHX01000009.1"/>
</dbReference>
<feature type="domain" description="HD" evidence="9">
    <location>
        <begin position="443"/>
        <end position="565"/>
    </location>
</feature>
<keyword evidence="4 7" id="KW-0378">Hydrolase</keyword>
<evidence type="ECO:0000256" key="7">
    <source>
        <dbReference type="HAMAP-Rule" id="MF_00277"/>
    </source>
</evidence>
<dbReference type="InterPro" id="IPR003607">
    <property type="entry name" value="HD/PDEase_dom"/>
</dbReference>
<dbReference type="NCBIfam" id="TIGR01693">
    <property type="entry name" value="UTase_glnD"/>
    <property type="match status" value="1"/>
</dbReference>
<dbReference type="EC" id="3.1.4.-" evidence="7"/>
<dbReference type="SUPFAM" id="SSF81301">
    <property type="entry name" value="Nucleotidyltransferase"/>
    <property type="match status" value="1"/>
</dbReference>
<dbReference type="OrthoDB" id="9758038at2"/>
<dbReference type="Pfam" id="PF08335">
    <property type="entry name" value="GlnD_UR_UTase"/>
    <property type="match status" value="1"/>
</dbReference>
<comment type="caution">
    <text evidence="10">The sequence shown here is derived from an EMBL/GenBank/DDBJ whole genome shotgun (WGS) entry which is preliminary data.</text>
</comment>
<keyword evidence="6 7" id="KW-0511">Multifunctional enzyme</keyword>
<dbReference type="GO" id="GO:0008773">
    <property type="term" value="F:[protein-PII] uridylyltransferase activity"/>
    <property type="evidence" value="ECO:0007669"/>
    <property type="project" value="UniProtKB-UniRule"/>
</dbReference>
<dbReference type="SUPFAM" id="SSF81593">
    <property type="entry name" value="Nucleotidyltransferase substrate binding subunit/domain"/>
    <property type="match status" value="1"/>
</dbReference>
<dbReference type="InterPro" id="IPR013546">
    <property type="entry name" value="PII_UdlTrfase/GS_AdlTrfase"/>
</dbReference>
<dbReference type="PROSITE" id="PS51671">
    <property type="entry name" value="ACT"/>
    <property type="match status" value="2"/>
</dbReference>
<comment type="activity regulation">
    <text evidence="7">Uridylyltransferase (UTase) activity is inhibited by glutamine, while glutamine activates uridylyl-removing (UR) activity.</text>
</comment>
<dbReference type="SMART" id="SM00471">
    <property type="entry name" value="HDc"/>
    <property type="match status" value="1"/>
</dbReference>
<dbReference type="NCBIfam" id="NF002837">
    <property type="entry name" value="PRK03059.1"/>
    <property type="match status" value="1"/>
</dbReference>
<dbReference type="Gene3D" id="1.20.120.330">
    <property type="entry name" value="Nucleotidyltransferases domain 2"/>
    <property type="match status" value="1"/>
</dbReference>